<feature type="coiled-coil region" evidence="1">
    <location>
        <begin position="204"/>
        <end position="257"/>
    </location>
</feature>
<dbReference type="Proteomes" id="UP000002162">
    <property type="component" value="Chromosome"/>
</dbReference>
<protein>
    <recommendedName>
        <fullName evidence="4">DUF2130 domain-containing protein</fullName>
    </recommendedName>
</protein>
<name>A0A2C9DYH1_UREP2</name>
<evidence type="ECO:0000313" key="3">
    <source>
        <dbReference type="Proteomes" id="UP000002162"/>
    </source>
</evidence>
<gene>
    <name evidence="2" type="ordered locus">UPA3_0383</name>
</gene>
<dbReference type="HOGENOM" id="CLU_034837_1_0_14"/>
<dbReference type="InterPro" id="IPR019219">
    <property type="entry name" value="DUF2130"/>
</dbReference>
<proteinExistence type="predicted"/>
<dbReference type="KEGG" id="upa:UPA3_0383"/>
<evidence type="ECO:0008006" key="4">
    <source>
        <dbReference type="Google" id="ProtNLM"/>
    </source>
</evidence>
<evidence type="ECO:0000313" key="2">
    <source>
        <dbReference type="EMBL" id="ACA32919.1"/>
    </source>
</evidence>
<organism evidence="2 3">
    <name type="scientific">Ureaplasma parvum serovar 3 (strain ATCC 27815 / 27 / NCTC 11736)</name>
    <dbReference type="NCBI Taxonomy" id="505682"/>
    <lineage>
        <taxon>Bacteria</taxon>
        <taxon>Bacillati</taxon>
        <taxon>Mycoplasmatota</taxon>
        <taxon>Mycoplasmoidales</taxon>
        <taxon>Mycoplasmoidaceae</taxon>
        <taxon>Ureaplasma</taxon>
    </lineage>
</organism>
<keyword evidence="1" id="KW-0175">Coiled coil</keyword>
<reference evidence="2 3" key="1">
    <citation type="submission" date="2008-02" db="EMBL/GenBank/DDBJ databases">
        <title>Genome sequence of Ureaplasma parvum serovar 3.</title>
        <authorList>
            <person name="Methe B.A."/>
            <person name="Glass J."/>
            <person name="Waites K."/>
            <person name="Shrivastava S."/>
        </authorList>
    </citation>
    <scope>NUCLEOTIDE SEQUENCE [LARGE SCALE GENOMIC DNA]</scope>
    <source>
        <strain evidence="3">ATCC 27815 / 27 / NCTC 11736</strain>
    </source>
</reference>
<evidence type="ECO:0000256" key="1">
    <source>
        <dbReference type="SAM" id="Coils"/>
    </source>
</evidence>
<dbReference type="GeneID" id="29672222"/>
<dbReference type="EMBL" id="CP000942">
    <property type="protein sequence ID" value="ACA32919.1"/>
    <property type="molecule type" value="Genomic_DNA"/>
</dbReference>
<dbReference type="AlphaFoldDB" id="A0A2C9DYH1"/>
<dbReference type="Pfam" id="PF09903">
    <property type="entry name" value="DUF2130"/>
    <property type="match status" value="1"/>
</dbReference>
<dbReference type="PIRSF" id="PIRSF005850">
    <property type="entry name" value="UCP005850"/>
    <property type="match status" value="1"/>
</dbReference>
<accession>A0A2C9DYH1</accession>
<sequence>MKTTANKKIKLINIEKLEFEILEPINTNEILVFKDENSTIYESFNQNLEKQRDEFIKKIREEEEQNWRNNFLANDRDYNELVKQRYDLEKQRDELKEKLKNEGNKAIAHFKDSDEYKNLIKAQEKINSLNKTIESNEQSYKKEIENIELKLKSQFDEETKSLKNTIAKQEIKLDNAEKMAIINFKESNEYQKIIKDKIDLDIEIEKLKFAIQAHEDNMKAAKENWESKKIVEIKELESKKDKEIHKLTESIEQLKREKSSNVKLVGEELEQWLKNKFDETYSFSCPDMTFTKINEAIDGKKADFLLEFFDFGKEMSNDDKKLIFSATIEAKTEFFDNQKGTKNSAHYKKLDQDRINQKSEYAILVTELEPEDHFVIKKINEYKNMFAVRPQYFIPLVDMIRNFATLKAKINSQIIRYEDRAKIEENLDELKKDIVDNTLKYINDKTKKIIDDSKAIIKKAESIEESAEDIINKKLNTLKKKINELTIRKIDPNKLLLEVSDDENDEE</sequence>
<dbReference type="RefSeq" id="WP_006688803.1">
    <property type="nucleotide sequence ID" value="NC_010503.1"/>
</dbReference>
<feature type="coiled-coil region" evidence="1">
    <location>
        <begin position="45"/>
        <end position="179"/>
    </location>
</feature>